<reference evidence="1" key="1">
    <citation type="submission" date="2018-05" db="EMBL/GenBank/DDBJ databases">
        <authorList>
            <person name="Lanie J.A."/>
            <person name="Ng W.-L."/>
            <person name="Kazmierczak K.M."/>
            <person name="Andrzejewski T.M."/>
            <person name="Davidsen T.M."/>
            <person name="Wayne K.J."/>
            <person name="Tettelin H."/>
            <person name="Glass J.I."/>
            <person name="Rusch D."/>
            <person name="Podicherti R."/>
            <person name="Tsui H.-C.T."/>
            <person name="Winkler M.E."/>
        </authorList>
    </citation>
    <scope>NUCLEOTIDE SEQUENCE</scope>
</reference>
<dbReference type="AlphaFoldDB" id="A0A382ID74"/>
<evidence type="ECO:0000313" key="1">
    <source>
        <dbReference type="EMBL" id="SVB96873.1"/>
    </source>
</evidence>
<gene>
    <name evidence="1" type="ORF">METZ01_LOCUS249727</name>
</gene>
<protein>
    <submittedName>
        <fullName evidence="1">Uncharacterized protein</fullName>
    </submittedName>
</protein>
<name>A0A382ID74_9ZZZZ</name>
<sequence>MPEFIIIPRTIVDSSFKELSFEEKDETTQGNTKGAYWCEGCCTWQLPVGHDEHMENCDCNY</sequence>
<proteinExistence type="predicted"/>
<dbReference type="EMBL" id="UINC01066305">
    <property type="protein sequence ID" value="SVB96873.1"/>
    <property type="molecule type" value="Genomic_DNA"/>
</dbReference>
<accession>A0A382ID74</accession>
<organism evidence="1">
    <name type="scientific">marine metagenome</name>
    <dbReference type="NCBI Taxonomy" id="408172"/>
    <lineage>
        <taxon>unclassified sequences</taxon>
        <taxon>metagenomes</taxon>
        <taxon>ecological metagenomes</taxon>
    </lineage>
</organism>